<name>A0AAD6J443_DREDA</name>
<evidence type="ECO:0000256" key="8">
    <source>
        <dbReference type="SAM" id="MobiDB-lite"/>
    </source>
</evidence>
<evidence type="ECO:0000256" key="5">
    <source>
        <dbReference type="ARBA" id="ARBA00023128"/>
    </source>
</evidence>
<dbReference type="InterPro" id="IPR040008">
    <property type="entry name" value="Ribosomal_mL46"/>
</dbReference>
<gene>
    <name evidence="10" type="ORF">Dda_1785</name>
</gene>
<dbReference type="Gene3D" id="3.90.79.10">
    <property type="entry name" value="Nucleoside Triphosphate Pyrophosphohydrolase"/>
    <property type="match status" value="1"/>
</dbReference>
<dbReference type="InterPro" id="IPR021757">
    <property type="entry name" value="Ribosomal_mL46_N"/>
</dbReference>
<comment type="caution">
    <text evidence="10">The sequence shown here is derived from an EMBL/GenBank/DDBJ whole genome shotgun (WGS) entry which is preliminary data.</text>
</comment>
<keyword evidence="6" id="KW-0687">Ribonucleoprotein</keyword>
<protein>
    <recommendedName>
        <fullName evidence="7">Large ribosomal subunit protein mL46</fullName>
    </recommendedName>
</protein>
<proteinExistence type="inferred from homology"/>
<dbReference type="Pfam" id="PF11788">
    <property type="entry name" value="MRP-L46"/>
    <property type="match status" value="1"/>
</dbReference>
<keyword evidence="4 10" id="KW-0689">Ribosomal protein</keyword>
<dbReference type="InterPro" id="IPR015797">
    <property type="entry name" value="NUDIX_hydrolase-like_dom_sf"/>
</dbReference>
<dbReference type="FunFam" id="3.90.79.10:FF:000018">
    <property type="entry name" value="39S ribosomal protein L46, mitochondrial"/>
    <property type="match status" value="1"/>
</dbReference>
<dbReference type="PANTHER" id="PTHR13124">
    <property type="entry name" value="39S RIBOSOMAL PROTEIN L46, MITOCHONDRIAL PRECURSOR-RELATED"/>
    <property type="match status" value="1"/>
</dbReference>
<dbReference type="EMBL" id="JAQGDS010000002">
    <property type="protein sequence ID" value="KAJ6263224.1"/>
    <property type="molecule type" value="Genomic_DNA"/>
</dbReference>
<dbReference type="AlphaFoldDB" id="A0AAD6J443"/>
<keyword evidence="5" id="KW-0496">Mitochondrion</keyword>
<keyword evidence="3" id="KW-0809">Transit peptide</keyword>
<evidence type="ECO:0000313" key="10">
    <source>
        <dbReference type="EMBL" id="KAJ6263224.1"/>
    </source>
</evidence>
<evidence type="ECO:0000259" key="9">
    <source>
        <dbReference type="Pfam" id="PF11788"/>
    </source>
</evidence>
<evidence type="ECO:0000256" key="4">
    <source>
        <dbReference type="ARBA" id="ARBA00022980"/>
    </source>
</evidence>
<sequence>MDSLCRRCFTRIALRSRRPFATIAASQPPPPTLDGGIAAPPVDCPSEKHQRPASDYQLAASVVVSRPPILTRELTPFEKEFFFYQRRLDKRLVRPFVRGFYFKRGTLAFDEWRAKRKDMKVYDPYDRHTGWADELRYGDKPGDDEDMGYEELVKYTVSGEDISASDTEEEIAAKKTMTKPLPRETDADVAGDVRSLNRMLSRTLYLLVKRGDRADDVWKFPQANLEDKENLKQCAEGILTKACGRDMNYWMVGNVPIGHYSYARPDGADRQKEGQPLGKTVFFMKARVFAGRPRLAGNQVKLVDHQWLPKEEIEAVVAKDYWKAIKHMLVASPLPSDLFHLPSTTTTTTDDDDDDAREHQPPAVDGRRHLSDSTAYLPYLCIEPSI</sequence>
<dbReference type="GO" id="GO:0005743">
    <property type="term" value="C:mitochondrial inner membrane"/>
    <property type="evidence" value="ECO:0007669"/>
    <property type="project" value="UniProtKB-ARBA"/>
</dbReference>
<dbReference type="GO" id="GO:0005762">
    <property type="term" value="C:mitochondrial large ribosomal subunit"/>
    <property type="evidence" value="ECO:0007669"/>
    <property type="project" value="TreeGrafter"/>
</dbReference>
<reference evidence="10" key="1">
    <citation type="submission" date="2023-01" db="EMBL/GenBank/DDBJ databases">
        <title>The chitinases involved in constricting ring structure development in the nematode-trapping fungus Drechslerella dactyloides.</title>
        <authorList>
            <person name="Wang R."/>
            <person name="Zhang L."/>
            <person name="Tang P."/>
            <person name="Li S."/>
            <person name="Liang L."/>
        </authorList>
    </citation>
    <scope>NUCLEOTIDE SEQUENCE</scope>
    <source>
        <strain evidence="10">YMF1.00031</strain>
    </source>
</reference>
<evidence type="ECO:0000256" key="6">
    <source>
        <dbReference type="ARBA" id="ARBA00023274"/>
    </source>
</evidence>
<dbReference type="InterPro" id="IPR033650">
    <property type="entry name" value="Ribosomal_mL46_NUDIX"/>
</dbReference>
<accession>A0AAD6J443</accession>
<organism evidence="10 11">
    <name type="scientific">Drechslerella dactyloides</name>
    <name type="common">Nematode-trapping fungus</name>
    <name type="synonym">Arthrobotrys dactyloides</name>
    <dbReference type="NCBI Taxonomy" id="74499"/>
    <lineage>
        <taxon>Eukaryota</taxon>
        <taxon>Fungi</taxon>
        <taxon>Dikarya</taxon>
        <taxon>Ascomycota</taxon>
        <taxon>Pezizomycotina</taxon>
        <taxon>Orbiliomycetes</taxon>
        <taxon>Orbiliales</taxon>
        <taxon>Orbiliaceae</taxon>
        <taxon>Drechslerella</taxon>
    </lineage>
</organism>
<dbReference type="Proteomes" id="UP001221413">
    <property type="component" value="Unassembled WGS sequence"/>
</dbReference>
<feature type="compositionally biased region" description="Basic and acidic residues" evidence="8">
    <location>
        <begin position="356"/>
        <end position="369"/>
    </location>
</feature>
<comment type="similarity">
    <text evidence="2">Belongs to the mitochondrion-specific ribosomal protein mL46 family.</text>
</comment>
<evidence type="ECO:0000256" key="3">
    <source>
        <dbReference type="ARBA" id="ARBA00022946"/>
    </source>
</evidence>
<feature type="domain" description="Large ribosomal subunit protein mL46 N-terminal" evidence="9">
    <location>
        <begin position="56"/>
        <end position="188"/>
    </location>
</feature>
<dbReference type="CDD" id="cd04661">
    <property type="entry name" value="NUDIX_MRP_L46"/>
    <property type="match status" value="1"/>
</dbReference>
<evidence type="ECO:0000256" key="1">
    <source>
        <dbReference type="ARBA" id="ARBA00004173"/>
    </source>
</evidence>
<evidence type="ECO:0000256" key="7">
    <source>
        <dbReference type="ARBA" id="ARBA00035190"/>
    </source>
</evidence>
<evidence type="ECO:0000313" key="11">
    <source>
        <dbReference type="Proteomes" id="UP001221413"/>
    </source>
</evidence>
<evidence type="ECO:0000256" key="2">
    <source>
        <dbReference type="ARBA" id="ARBA00009070"/>
    </source>
</evidence>
<keyword evidence="11" id="KW-1185">Reference proteome</keyword>
<feature type="region of interest" description="Disordered" evidence="8">
    <location>
        <begin position="340"/>
        <end position="369"/>
    </location>
</feature>
<dbReference type="GO" id="GO:0003735">
    <property type="term" value="F:structural constituent of ribosome"/>
    <property type="evidence" value="ECO:0007669"/>
    <property type="project" value="InterPro"/>
</dbReference>
<dbReference type="SUPFAM" id="SSF55811">
    <property type="entry name" value="Nudix"/>
    <property type="match status" value="1"/>
</dbReference>
<comment type="subcellular location">
    <subcellularLocation>
        <location evidence="1">Mitochondrion</location>
    </subcellularLocation>
</comment>
<dbReference type="PANTHER" id="PTHR13124:SF12">
    <property type="entry name" value="LARGE RIBOSOMAL SUBUNIT PROTEIN ML46"/>
    <property type="match status" value="1"/>
</dbReference>